<dbReference type="Gene3D" id="2.130.10.10">
    <property type="entry name" value="YVTN repeat-like/Quinoprotein amine dehydrogenase"/>
    <property type="match status" value="1"/>
</dbReference>
<feature type="repeat" description="WD" evidence="6">
    <location>
        <begin position="288"/>
        <end position="322"/>
    </location>
</feature>
<organism evidence="9 10">
    <name type="scientific">Aromia moschata</name>
    <dbReference type="NCBI Taxonomy" id="1265417"/>
    <lineage>
        <taxon>Eukaryota</taxon>
        <taxon>Metazoa</taxon>
        <taxon>Ecdysozoa</taxon>
        <taxon>Arthropoda</taxon>
        <taxon>Hexapoda</taxon>
        <taxon>Insecta</taxon>
        <taxon>Pterygota</taxon>
        <taxon>Neoptera</taxon>
        <taxon>Endopterygota</taxon>
        <taxon>Coleoptera</taxon>
        <taxon>Polyphaga</taxon>
        <taxon>Cucujiformia</taxon>
        <taxon>Chrysomeloidea</taxon>
        <taxon>Cerambycidae</taxon>
        <taxon>Cerambycinae</taxon>
        <taxon>Callichromatini</taxon>
        <taxon>Aromia</taxon>
    </lineage>
</organism>
<evidence type="ECO:0000256" key="7">
    <source>
        <dbReference type="SAM" id="MobiDB-lite"/>
    </source>
</evidence>
<dbReference type="InterPro" id="IPR051972">
    <property type="entry name" value="Glutamate-rich_WD_repeat"/>
</dbReference>
<evidence type="ECO:0000256" key="2">
    <source>
        <dbReference type="ARBA" id="ARBA00022574"/>
    </source>
</evidence>
<protein>
    <recommendedName>
        <fullName evidence="5">Glutamate-rich WD repeat-containing protein 1</fullName>
    </recommendedName>
</protein>
<keyword evidence="10" id="KW-1185">Reference proteome</keyword>
<dbReference type="SUPFAM" id="SSF50978">
    <property type="entry name" value="WD40 repeat-like"/>
    <property type="match status" value="1"/>
</dbReference>
<dbReference type="InterPro" id="IPR019775">
    <property type="entry name" value="WD40_repeat_CS"/>
</dbReference>
<dbReference type="GO" id="GO:0005730">
    <property type="term" value="C:nucleolus"/>
    <property type="evidence" value="ECO:0007669"/>
    <property type="project" value="TreeGrafter"/>
</dbReference>
<dbReference type="PROSITE" id="PS50082">
    <property type="entry name" value="WD_REPEATS_2"/>
    <property type="match status" value="3"/>
</dbReference>
<feature type="domain" description="Histone-binding protein RBBP4-like N-terminal" evidence="8">
    <location>
        <begin position="36"/>
        <end position="103"/>
    </location>
</feature>
<keyword evidence="3" id="KW-0677">Repeat</keyword>
<dbReference type="PRINTS" id="PR00320">
    <property type="entry name" value="GPROTEINBRPT"/>
</dbReference>
<dbReference type="PANTHER" id="PTHR45903:SF1">
    <property type="entry name" value="GLUTAMATE-RICH WD REPEAT-CONTAINING PROTEIN 1"/>
    <property type="match status" value="1"/>
</dbReference>
<evidence type="ECO:0000256" key="6">
    <source>
        <dbReference type="PROSITE-ProRule" id="PRU00221"/>
    </source>
</evidence>
<dbReference type="InterPro" id="IPR001680">
    <property type="entry name" value="WD40_rpt"/>
</dbReference>
<dbReference type="SMART" id="SM00320">
    <property type="entry name" value="WD40"/>
    <property type="match status" value="6"/>
</dbReference>
<feature type="compositionally biased region" description="Acidic residues" evidence="7">
    <location>
        <begin position="1"/>
        <end position="19"/>
    </location>
</feature>
<comment type="caution">
    <text evidence="9">The sequence shown here is derived from an EMBL/GenBank/DDBJ whole genome shotgun (WGS) entry which is preliminary data.</text>
</comment>
<dbReference type="PROSITE" id="PS00678">
    <property type="entry name" value="WD_REPEATS_1"/>
    <property type="match status" value="2"/>
</dbReference>
<feature type="region of interest" description="Disordered" evidence="7">
    <location>
        <begin position="1"/>
        <end position="27"/>
    </location>
</feature>
<dbReference type="InterPro" id="IPR022052">
    <property type="entry name" value="Histone-bd_RBBP4-like_N"/>
</dbReference>
<evidence type="ECO:0000313" key="9">
    <source>
        <dbReference type="EMBL" id="KAJ8949993.1"/>
    </source>
</evidence>
<dbReference type="AlphaFoldDB" id="A0AAV8YHC2"/>
<keyword evidence="2 6" id="KW-0853">WD repeat</keyword>
<comment type="subcellular location">
    <subcellularLocation>
        <location evidence="1">Nucleus</location>
    </subcellularLocation>
</comment>
<dbReference type="Pfam" id="PF00400">
    <property type="entry name" value="WD40"/>
    <property type="match status" value="3"/>
</dbReference>
<accession>A0AAV8YHC2</accession>
<evidence type="ECO:0000256" key="4">
    <source>
        <dbReference type="ARBA" id="ARBA00023242"/>
    </source>
</evidence>
<feature type="repeat" description="WD" evidence="6">
    <location>
        <begin position="333"/>
        <end position="375"/>
    </location>
</feature>
<dbReference type="GO" id="GO:0042254">
    <property type="term" value="P:ribosome biogenesis"/>
    <property type="evidence" value="ECO:0007669"/>
    <property type="project" value="TreeGrafter"/>
</dbReference>
<proteinExistence type="predicted"/>
<dbReference type="InterPro" id="IPR036322">
    <property type="entry name" value="WD40_repeat_dom_sf"/>
</dbReference>
<keyword evidence="4" id="KW-0539">Nucleus</keyword>
<dbReference type="EMBL" id="JAPWTK010000106">
    <property type="protein sequence ID" value="KAJ8949993.1"/>
    <property type="molecule type" value="Genomic_DNA"/>
</dbReference>
<evidence type="ECO:0000259" key="8">
    <source>
        <dbReference type="Pfam" id="PF12265"/>
    </source>
</evidence>
<dbReference type="InterPro" id="IPR015943">
    <property type="entry name" value="WD40/YVTN_repeat-like_dom_sf"/>
</dbReference>
<evidence type="ECO:0000256" key="1">
    <source>
        <dbReference type="ARBA" id="ARBA00004123"/>
    </source>
</evidence>
<sequence>MSDDEMEIDEEGNDTENEENSTKDVYLPGQPLEEGEELMCDQTAYIMYHQAQTNAPCLSFDIIKDHLGDNRETFPLTAYIVAGTQAPQAHVNNIIVMKLSNLHKTNQQNDDESDEDEDNINPKMKGALIKHNGCVNRIRSTVLNNNVIAASWSELGRVNIWNLTQQLQVIESDQLLQKYNKENKQNSVTPLFTFSGHQKEGFAIDWCSTMAGVLATGDCKRDIHIWHPEEGSSWKVDQRPLIGHTDSVEDIQWSPNERNVLASCSVDKSIRIWDTRVQPNKACMLTSDNAHESDVNVISWNKNEPFIVSGGDDGFLHIWDLRRFQEKTPLATFKHHTQPVVTVEWHHTDSAVFASGGADNQIALWDLSVEKDSESSTEEIEGLPPQLLFIHQGQTNIKELHWHPQLPGVIISTAESGFNIFRTISV</sequence>
<dbReference type="InterPro" id="IPR020472">
    <property type="entry name" value="WD40_PAC1"/>
</dbReference>
<dbReference type="Proteomes" id="UP001162162">
    <property type="component" value="Unassembled WGS sequence"/>
</dbReference>
<gene>
    <name evidence="9" type="ORF">NQ318_002403</name>
</gene>
<evidence type="ECO:0000256" key="3">
    <source>
        <dbReference type="ARBA" id="ARBA00022737"/>
    </source>
</evidence>
<reference evidence="9" key="1">
    <citation type="journal article" date="2023" name="Insect Mol. Biol.">
        <title>Genome sequencing provides insights into the evolution of gene families encoding plant cell wall-degrading enzymes in longhorned beetles.</title>
        <authorList>
            <person name="Shin N.R."/>
            <person name="Okamura Y."/>
            <person name="Kirsch R."/>
            <person name="Pauchet Y."/>
        </authorList>
    </citation>
    <scope>NUCLEOTIDE SEQUENCE</scope>
    <source>
        <strain evidence="9">AMC_N1</strain>
    </source>
</reference>
<evidence type="ECO:0000256" key="5">
    <source>
        <dbReference type="ARBA" id="ARBA00040876"/>
    </source>
</evidence>
<dbReference type="PANTHER" id="PTHR45903">
    <property type="entry name" value="GLUTAMATE-RICH WD REPEAT-CONTAINING PROTEIN 1"/>
    <property type="match status" value="1"/>
</dbReference>
<dbReference type="PROSITE" id="PS50294">
    <property type="entry name" value="WD_REPEATS_REGION"/>
    <property type="match status" value="3"/>
</dbReference>
<feature type="repeat" description="WD" evidence="6">
    <location>
        <begin position="241"/>
        <end position="276"/>
    </location>
</feature>
<dbReference type="Pfam" id="PF12265">
    <property type="entry name" value="CAF1C_H4-bd"/>
    <property type="match status" value="1"/>
</dbReference>
<name>A0AAV8YHC2_9CUCU</name>
<evidence type="ECO:0000313" key="10">
    <source>
        <dbReference type="Proteomes" id="UP001162162"/>
    </source>
</evidence>